<dbReference type="EMBL" id="WIWI01000177">
    <property type="protein sequence ID" value="MQT92845.1"/>
    <property type="molecule type" value="Genomic_DNA"/>
</dbReference>
<protein>
    <submittedName>
        <fullName evidence="2">Uncharacterized protein</fullName>
    </submittedName>
</protein>
<dbReference type="AlphaFoldDB" id="A0A7X1XJR4"/>
<comment type="caution">
    <text evidence="2">The sequence shown here is derived from an EMBL/GenBank/DDBJ whole genome shotgun (WGS) entry which is preliminary data.</text>
</comment>
<feature type="region of interest" description="Disordered" evidence="1">
    <location>
        <begin position="1"/>
        <end position="23"/>
    </location>
</feature>
<gene>
    <name evidence="2" type="ORF">GHO39_27620</name>
</gene>
<dbReference type="Proteomes" id="UP000489190">
    <property type="component" value="Unassembled WGS sequence"/>
</dbReference>
<evidence type="ECO:0000256" key="1">
    <source>
        <dbReference type="SAM" id="MobiDB-lite"/>
    </source>
</evidence>
<sequence length="208" mass="23432">MSWNPHLTETINRLPDPGDDHDPSAYMAQNERLTVCGIQTIVFSAMALEAAAFDFAAIQLGDEMAKEHLDKLDLLAKWVIVPQLVCGRSLRTDGPALNDLRALIKARNRLVHHKSQPWPSTESVWDDMEKRSTRFRQEIGLAIKTVILLSLELEMLLGTSAGVLPSFDKDRKDFNQSINPQPEKRPLLAKVIAECRAIHRKNFALEKA</sequence>
<proteinExistence type="predicted"/>
<evidence type="ECO:0000313" key="2">
    <source>
        <dbReference type="EMBL" id="MQT92845.1"/>
    </source>
</evidence>
<accession>A0A7X1XJR4</accession>
<dbReference type="RefSeq" id="WP_153331019.1">
    <property type="nucleotide sequence ID" value="NZ_WIWI01000177.1"/>
</dbReference>
<reference evidence="2 3" key="1">
    <citation type="submission" date="2019-10" db="EMBL/GenBank/DDBJ databases">
        <title>Evaluation of single-gene subtyping targets for Pseudomonas.</title>
        <authorList>
            <person name="Reichler S.J."/>
            <person name="Orsi R.H."/>
            <person name="Wiedmann M."/>
            <person name="Martin N.H."/>
            <person name="Murphy S.I."/>
        </authorList>
    </citation>
    <scope>NUCLEOTIDE SEQUENCE [LARGE SCALE GENOMIC DNA]</scope>
    <source>
        <strain evidence="2 3">FSL R10-3254</strain>
    </source>
</reference>
<evidence type="ECO:0000313" key="3">
    <source>
        <dbReference type="Proteomes" id="UP000489190"/>
    </source>
</evidence>
<name>A0A7X1XJR4_9PSED</name>
<feature type="compositionally biased region" description="Polar residues" evidence="1">
    <location>
        <begin position="1"/>
        <end position="11"/>
    </location>
</feature>
<organism evidence="2 3">
    <name type="scientific">Pseudomonas helleri</name>
    <dbReference type="NCBI Taxonomy" id="1608996"/>
    <lineage>
        <taxon>Bacteria</taxon>
        <taxon>Pseudomonadati</taxon>
        <taxon>Pseudomonadota</taxon>
        <taxon>Gammaproteobacteria</taxon>
        <taxon>Pseudomonadales</taxon>
        <taxon>Pseudomonadaceae</taxon>
        <taxon>Pseudomonas</taxon>
    </lineage>
</organism>